<keyword evidence="4 8" id="KW-0812">Transmembrane</keyword>
<evidence type="ECO:0000259" key="9">
    <source>
        <dbReference type="PROSITE" id="PS51779"/>
    </source>
</evidence>
<keyword evidence="2" id="KW-1003">Cell membrane</keyword>
<keyword evidence="7" id="KW-0131">Cell cycle</keyword>
<dbReference type="Proteomes" id="UP000076976">
    <property type="component" value="Unassembled WGS sequence"/>
</dbReference>
<evidence type="ECO:0000256" key="7">
    <source>
        <dbReference type="ARBA" id="ARBA00023306"/>
    </source>
</evidence>
<dbReference type="PROSITE" id="PS51779">
    <property type="entry name" value="POTRA"/>
    <property type="match status" value="1"/>
</dbReference>
<evidence type="ECO:0000313" key="11">
    <source>
        <dbReference type="Proteomes" id="UP000076976"/>
    </source>
</evidence>
<dbReference type="InterPro" id="IPR050487">
    <property type="entry name" value="FtsQ_DivIB"/>
</dbReference>
<name>A0A176QAY0_9MICO</name>
<evidence type="ECO:0000256" key="6">
    <source>
        <dbReference type="ARBA" id="ARBA00023136"/>
    </source>
</evidence>
<dbReference type="GO" id="GO:0005886">
    <property type="term" value="C:plasma membrane"/>
    <property type="evidence" value="ECO:0007669"/>
    <property type="project" value="TreeGrafter"/>
</dbReference>
<dbReference type="PANTHER" id="PTHR37820:SF1">
    <property type="entry name" value="CELL DIVISION PROTEIN FTSQ"/>
    <property type="match status" value="1"/>
</dbReference>
<evidence type="ECO:0000256" key="8">
    <source>
        <dbReference type="SAM" id="Phobius"/>
    </source>
</evidence>
<dbReference type="InterPro" id="IPR034746">
    <property type="entry name" value="POTRA"/>
</dbReference>
<dbReference type="InterPro" id="IPR013685">
    <property type="entry name" value="POTRA_FtsQ_type"/>
</dbReference>
<dbReference type="AlphaFoldDB" id="A0A176QAY0"/>
<dbReference type="Pfam" id="PF08478">
    <property type="entry name" value="POTRA_1"/>
    <property type="match status" value="1"/>
</dbReference>
<accession>A0A176QAY0</accession>
<dbReference type="EMBL" id="LQZG01000003">
    <property type="protein sequence ID" value="OAB86817.1"/>
    <property type="molecule type" value="Genomic_DNA"/>
</dbReference>
<dbReference type="RefSeq" id="WP_068275055.1">
    <property type="nucleotide sequence ID" value="NZ_LQZG01000003.1"/>
</dbReference>
<dbReference type="Gene3D" id="3.10.20.310">
    <property type="entry name" value="membrane protein fhac"/>
    <property type="match status" value="1"/>
</dbReference>
<protein>
    <recommendedName>
        <fullName evidence="9">POTRA domain-containing protein</fullName>
    </recommendedName>
</protein>
<evidence type="ECO:0000313" key="10">
    <source>
        <dbReference type="EMBL" id="OAB86817.1"/>
    </source>
</evidence>
<proteinExistence type="predicted"/>
<dbReference type="GO" id="GO:0051301">
    <property type="term" value="P:cell division"/>
    <property type="evidence" value="ECO:0007669"/>
    <property type="project" value="UniProtKB-KW"/>
</dbReference>
<gene>
    <name evidence="10" type="ORF">AWH69_10355</name>
</gene>
<keyword evidence="3" id="KW-0132">Cell division</keyword>
<evidence type="ECO:0000256" key="4">
    <source>
        <dbReference type="ARBA" id="ARBA00022692"/>
    </source>
</evidence>
<comment type="caution">
    <text evidence="10">The sequence shown here is derived from an EMBL/GenBank/DDBJ whole genome shotgun (WGS) entry which is preliminary data.</text>
</comment>
<evidence type="ECO:0000256" key="5">
    <source>
        <dbReference type="ARBA" id="ARBA00022989"/>
    </source>
</evidence>
<keyword evidence="6 8" id="KW-0472">Membrane</keyword>
<dbReference type="STRING" id="262209.AWH69_10355"/>
<comment type="subcellular location">
    <subcellularLocation>
        <location evidence="1">Membrane</location>
    </subcellularLocation>
</comment>
<dbReference type="PANTHER" id="PTHR37820">
    <property type="entry name" value="CELL DIVISION PROTEIN DIVIB"/>
    <property type="match status" value="1"/>
</dbReference>
<reference evidence="10 11" key="1">
    <citation type="submission" date="2016-01" db="EMBL/GenBank/DDBJ databases">
        <title>Janibacter melonis strain CD11_4 genome sequencing and assembly.</title>
        <authorList>
            <person name="Nair G.R."/>
            <person name="Kaur G."/>
            <person name="Chander A.M."/>
            <person name="Mayilraj S."/>
        </authorList>
    </citation>
    <scope>NUCLEOTIDE SEQUENCE [LARGE SCALE GENOMIC DNA]</scope>
    <source>
        <strain evidence="10 11">CD11-4</strain>
    </source>
</reference>
<evidence type="ECO:0000256" key="1">
    <source>
        <dbReference type="ARBA" id="ARBA00004370"/>
    </source>
</evidence>
<keyword evidence="11" id="KW-1185">Reference proteome</keyword>
<feature type="transmembrane region" description="Helical" evidence="8">
    <location>
        <begin position="24"/>
        <end position="48"/>
    </location>
</feature>
<evidence type="ECO:0000256" key="2">
    <source>
        <dbReference type="ARBA" id="ARBA00022475"/>
    </source>
</evidence>
<sequence>MTSTQHARFEQRQADLAADRRRRWAWGSGAVAVVAAGVYVVGFSPLLAVQDVDVVGAEPGDTAAIGELAAGAHGRPLARVDVGAIVDGAEARPGVESATVVRDWPRTLRVEVVPRIPALAVNRGKGQVEVYDIDGIRIRSTGSVPKGVPTISADRGAEVSGHGVTAALSMLEALPQDVREQVSAVTVDAADRVSFRIGRTTVVWGDEAQPQLKVQVIDVLLEGRPKVLDVSAPDTPVTR</sequence>
<organism evidence="10 11">
    <name type="scientific">Janibacter melonis</name>
    <dbReference type="NCBI Taxonomy" id="262209"/>
    <lineage>
        <taxon>Bacteria</taxon>
        <taxon>Bacillati</taxon>
        <taxon>Actinomycetota</taxon>
        <taxon>Actinomycetes</taxon>
        <taxon>Micrococcales</taxon>
        <taxon>Intrasporangiaceae</taxon>
        <taxon>Janibacter</taxon>
    </lineage>
</organism>
<feature type="domain" description="POTRA" evidence="9">
    <location>
        <begin position="47"/>
        <end position="115"/>
    </location>
</feature>
<keyword evidence="5 8" id="KW-1133">Transmembrane helix</keyword>
<evidence type="ECO:0000256" key="3">
    <source>
        <dbReference type="ARBA" id="ARBA00022618"/>
    </source>
</evidence>